<dbReference type="Proteomes" id="UP001500631">
    <property type="component" value="Unassembled WGS sequence"/>
</dbReference>
<accession>A0ABP9MCC6</accession>
<proteinExistence type="predicted"/>
<sequence length="135" mass="15596">MSFKVLSIENFPSVEIHQFPSSVEETIMWLNELDQLLIEGVPFVLVYPVFDPIKFMAIDEKVSQESRKKTILWLKSQRALFEEKCKGILLQLKPDGSDAELVEGQRKQVETVYRVPAKVLYPEQDQTILVNELLS</sequence>
<dbReference type="RefSeq" id="WP_077926685.1">
    <property type="nucleotide sequence ID" value="NZ_BAABKE010000001.1"/>
</dbReference>
<keyword evidence="2" id="KW-1185">Reference proteome</keyword>
<evidence type="ECO:0000313" key="1">
    <source>
        <dbReference type="EMBL" id="GAA5094500.1"/>
    </source>
</evidence>
<evidence type="ECO:0000313" key="2">
    <source>
        <dbReference type="Proteomes" id="UP001500631"/>
    </source>
</evidence>
<organism evidence="1 2">
    <name type="scientific">Wohlfahrtiimonas larvae</name>
    <dbReference type="NCBI Taxonomy" id="1157986"/>
    <lineage>
        <taxon>Bacteria</taxon>
        <taxon>Pseudomonadati</taxon>
        <taxon>Pseudomonadota</taxon>
        <taxon>Gammaproteobacteria</taxon>
        <taxon>Cardiobacteriales</taxon>
        <taxon>Ignatzschineriaceae</taxon>
        <taxon>Wohlfahrtiimonas</taxon>
    </lineage>
</organism>
<reference evidence="2" key="1">
    <citation type="journal article" date="2019" name="Int. J. Syst. Evol. Microbiol.">
        <title>The Global Catalogue of Microorganisms (GCM) 10K type strain sequencing project: providing services to taxonomists for standard genome sequencing and annotation.</title>
        <authorList>
            <consortium name="The Broad Institute Genomics Platform"/>
            <consortium name="The Broad Institute Genome Sequencing Center for Infectious Disease"/>
            <person name="Wu L."/>
            <person name="Ma J."/>
        </authorList>
    </citation>
    <scope>NUCLEOTIDE SEQUENCE [LARGE SCALE GENOMIC DNA]</scope>
    <source>
        <strain evidence="2">JCM 18424</strain>
    </source>
</reference>
<gene>
    <name evidence="1" type="ORF">GCM10023338_02850</name>
</gene>
<protein>
    <submittedName>
        <fullName evidence="1">Uncharacterized protein</fullName>
    </submittedName>
</protein>
<comment type="caution">
    <text evidence="1">The sequence shown here is derived from an EMBL/GenBank/DDBJ whole genome shotgun (WGS) entry which is preliminary data.</text>
</comment>
<name>A0ABP9MCC6_9GAMM</name>
<dbReference type="EMBL" id="BAABKE010000001">
    <property type="protein sequence ID" value="GAA5094500.1"/>
    <property type="molecule type" value="Genomic_DNA"/>
</dbReference>